<name>A0A5C1QCT9_9SPIO</name>
<dbReference type="PANTHER" id="PTHR43727:SF1">
    <property type="entry name" value="CARBOXYNORSPERMIDINE_CARBOXYSPERMIDINE DECARBOXYLASE"/>
    <property type="match status" value="1"/>
</dbReference>
<dbReference type="AlphaFoldDB" id="A0A5C1QCT9"/>
<feature type="modified residue" description="N6-(pyridoxal phosphate)lysine" evidence="6">
    <location>
        <position position="65"/>
    </location>
</feature>
<dbReference type="InterPro" id="IPR002986">
    <property type="entry name" value="DAP_deCOOHase_LysA"/>
</dbReference>
<evidence type="ECO:0000256" key="2">
    <source>
        <dbReference type="ARBA" id="ARBA00022793"/>
    </source>
</evidence>
<reference evidence="9 10" key="1">
    <citation type="submission" date="2019-02" db="EMBL/GenBank/DDBJ databases">
        <authorList>
            <person name="Fomenkov A."/>
            <person name="Dubinina G."/>
            <person name="Grabovich M."/>
            <person name="Vincze T."/>
            <person name="Roberts R.J."/>
        </authorList>
    </citation>
    <scope>NUCLEOTIDE SEQUENCE [LARGE SCALE GENOMIC DNA]</scope>
    <source>
        <strain evidence="9 10">P</strain>
    </source>
</reference>
<evidence type="ECO:0000313" key="10">
    <source>
        <dbReference type="Proteomes" id="UP000323824"/>
    </source>
</evidence>
<evidence type="ECO:0000256" key="1">
    <source>
        <dbReference type="ARBA" id="ARBA00001933"/>
    </source>
</evidence>
<keyword evidence="4 7" id="KW-0456">Lyase</keyword>
<evidence type="ECO:0000256" key="4">
    <source>
        <dbReference type="ARBA" id="ARBA00023239"/>
    </source>
</evidence>
<sequence length="431" mass="47417">MKISEISSRFTTDQDRLNFSGVDLDPIVTELGTPLFIYDAETIKDKYNYLRDNLPSQVDIFYAMKANSNIAIIKLLTSLGAGIEVASEGELYACKKAGVNPRNIVFGGPSKTDSDIETAIDMGIYALNAESLGEIRRINRIATTKGVVMDVELRINPEFEIAGVAVSLGGGSKKFGMDTEQLDTIIKEVLTFKGVRLQGIHIFAGTGINNSEGFLSNLENCFRIAKELNDNFFKVESIDVGGGIGIPYNNSDPEFIIDGLKGKISNLIKQYPFIKENGTRIITEPGRYLVGQSGVYITQVVDRKISRGREYLLVDGGAQHLLRPALIGVSQPTYNMSKLSSSDSKKYDVGGSLCTSIDFLGKDIDLPVDSDIDDNIAVFCSGAYGYNESMPFFLSHDIAPEVLIYNGKYHIIRPRIKIRDMVDIQSIPKDL</sequence>
<evidence type="ECO:0000256" key="6">
    <source>
        <dbReference type="PIRSR" id="PIRSR600183-50"/>
    </source>
</evidence>
<dbReference type="EMBL" id="CP035807">
    <property type="protein sequence ID" value="QEN05371.1"/>
    <property type="molecule type" value="Genomic_DNA"/>
</dbReference>
<dbReference type="PRINTS" id="PR01179">
    <property type="entry name" value="ODADCRBXLASE"/>
</dbReference>
<dbReference type="PROSITE" id="PS00878">
    <property type="entry name" value="ODR_DC_2_1"/>
    <property type="match status" value="1"/>
</dbReference>
<dbReference type="InterPro" id="IPR009006">
    <property type="entry name" value="Ala_racemase/Decarboxylase_C"/>
</dbReference>
<gene>
    <name evidence="9" type="primary">lysA</name>
    <name evidence="9" type="ORF">EW093_11830</name>
</gene>
<dbReference type="SUPFAM" id="SSF51419">
    <property type="entry name" value="PLP-binding barrel"/>
    <property type="match status" value="1"/>
</dbReference>
<reference evidence="9 10" key="2">
    <citation type="submission" date="2019-09" db="EMBL/GenBank/DDBJ databases">
        <title>Complete Genome Sequence and Methylome Analysis of free living Spirochaetas.</title>
        <authorList>
            <person name="Leshcheva N."/>
            <person name="Mikheeva N."/>
        </authorList>
    </citation>
    <scope>NUCLEOTIDE SEQUENCE [LARGE SCALE GENOMIC DNA]</scope>
    <source>
        <strain evidence="9 10">P</strain>
    </source>
</reference>
<organism evidence="9 10">
    <name type="scientific">Thiospirochaeta perfilievii</name>
    <dbReference type="NCBI Taxonomy" id="252967"/>
    <lineage>
        <taxon>Bacteria</taxon>
        <taxon>Pseudomonadati</taxon>
        <taxon>Spirochaetota</taxon>
        <taxon>Spirochaetia</taxon>
        <taxon>Spirochaetales</taxon>
        <taxon>Spirochaetaceae</taxon>
        <taxon>Thiospirochaeta</taxon>
    </lineage>
</organism>
<dbReference type="RefSeq" id="WP_149568609.1">
    <property type="nucleotide sequence ID" value="NZ_CP035807.1"/>
</dbReference>
<dbReference type="InterPro" id="IPR029066">
    <property type="entry name" value="PLP-binding_barrel"/>
</dbReference>
<dbReference type="GO" id="GO:0008836">
    <property type="term" value="F:diaminopimelate decarboxylase activity"/>
    <property type="evidence" value="ECO:0007669"/>
    <property type="project" value="UniProtKB-UniRule"/>
</dbReference>
<dbReference type="PANTHER" id="PTHR43727">
    <property type="entry name" value="DIAMINOPIMELATE DECARBOXYLASE"/>
    <property type="match status" value="1"/>
</dbReference>
<dbReference type="InterPro" id="IPR000183">
    <property type="entry name" value="Orn/DAP/Arg_de-COase"/>
</dbReference>
<dbReference type="UniPathway" id="UPA00034">
    <property type="reaction ID" value="UER00027"/>
</dbReference>
<comment type="cofactor">
    <cofactor evidence="1 6 7">
        <name>pyridoxal 5'-phosphate</name>
        <dbReference type="ChEBI" id="CHEBI:597326"/>
    </cofactor>
</comment>
<keyword evidence="7" id="KW-0028">Amino-acid biosynthesis</keyword>
<dbReference type="Pfam" id="PF02784">
    <property type="entry name" value="Orn_Arg_deC_N"/>
    <property type="match status" value="1"/>
</dbReference>
<proteinExistence type="predicted"/>
<evidence type="ECO:0000259" key="8">
    <source>
        <dbReference type="Pfam" id="PF02784"/>
    </source>
</evidence>
<dbReference type="FunFam" id="3.20.20.10:FF:000003">
    <property type="entry name" value="Diaminopimelate decarboxylase"/>
    <property type="match status" value="1"/>
</dbReference>
<keyword evidence="7" id="KW-0457">Lysine biosynthesis</keyword>
<dbReference type="InterPro" id="IPR022644">
    <property type="entry name" value="De-COase2_N"/>
</dbReference>
<feature type="active site" description="Proton donor" evidence="6">
    <location>
        <position position="354"/>
    </location>
</feature>
<dbReference type="Gene3D" id="3.20.20.10">
    <property type="entry name" value="Alanine racemase"/>
    <property type="match status" value="1"/>
</dbReference>
<dbReference type="GO" id="GO:0009089">
    <property type="term" value="P:lysine biosynthetic process via diaminopimelate"/>
    <property type="evidence" value="ECO:0007669"/>
    <property type="project" value="UniProtKB-UniRule"/>
</dbReference>
<evidence type="ECO:0000256" key="5">
    <source>
        <dbReference type="NCBIfam" id="TIGR01048"/>
    </source>
</evidence>
<dbReference type="KEGG" id="sper:EW093_11830"/>
<comment type="pathway">
    <text evidence="7">Amino-acid biosynthesis; L-lysine biosynthesis via DAP pathway; L-lysine from DL-2,6-diaminopimelate: step 1/1.</text>
</comment>
<accession>A0A5C1QCT9</accession>
<dbReference type="Gene3D" id="2.40.37.10">
    <property type="entry name" value="Lyase, Ornithine Decarboxylase, Chain A, domain 1"/>
    <property type="match status" value="1"/>
</dbReference>
<dbReference type="Proteomes" id="UP000323824">
    <property type="component" value="Chromosome"/>
</dbReference>
<protein>
    <recommendedName>
        <fullName evidence="5 7">Diaminopimelate decarboxylase</fullName>
        <ecNumber evidence="5 7">4.1.1.20</ecNumber>
    </recommendedName>
</protein>
<dbReference type="PRINTS" id="PR01181">
    <property type="entry name" value="DAPDCRBXLASE"/>
</dbReference>
<feature type="domain" description="Orn/DAP/Arg decarboxylase 2 N-terminal" evidence="8">
    <location>
        <begin position="42"/>
        <end position="290"/>
    </location>
</feature>
<keyword evidence="2 7" id="KW-0210">Decarboxylase</keyword>
<dbReference type="InterPro" id="IPR022653">
    <property type="entry name" value="De-COase2_pyr-phos_BS"/>
</dbReference>
<dbReference type="EC" id="4.1.1.20" evidence="5 7"/>
<dbReference type="SUPFAM" id="SSF50621">
    <property type="entry name" value="Alanine racemase C-terminal domain-like"/>
    <property type="match status" value="1"/>
</dbReference>
<evidence type="ECO:0000256" key="3">
    <source>
        <dbReference type="ARBA" id="ARBA00022898"/>
    </source>
</evidence>
<dbReference type="NCBIfam" id="TIGR01048">
    <property type="entry name" value="lysA"/>
    <property type="match status" value="1"/>
</dbReference>
<dbReference type="OrthoDB" id="9802241at2"/>
<comment type="catalytic activity">
    <reaction evidence="7">
        <text>meso-2,6-diaminopimelate + H(+) = L-lysine + CO2</text>
        <dbReference type="Rhea" id="RHEA:15101"/>
        <dbReference type="ChEBI" id="CHEBI:15378"/>
        <dbReference type="ChEBI" id="CHEBI:16526"/>
        <dbReference type="ChEBI" id="CHEBI:32551"/>
        <dbReference type="ChEBI" id="CHEBI:57791"/>
        <dbReference type="EC" id="4.1.1.20"/>
    </reaction>
</comment>
<evidence type="ECO:0000313" key="9">
    <source>
        <dbReference type="EMBL" id="QEN05371.1"/>
    </source>
</evidence>
<keyword evidence="10" id="KW-1185">Reference proteome</keyword>
<evidence type="ECO:0000256" key="7">
    <source>
        <dbReference type="RuleBase" id="RU003738"/>
    </source>
</evidence>
<keyword evidence="3 6" id="KW-0663">Pyridoxal phosphate</keyword>